<dbReference type="PANTHER" id="PTHR31435">
    <property type="entry name" value="PROTEIN NATD1"/>
    <property type="match status" value="1"/>
</dbReference>
<dbReference type="InterPro" id="IPR016181">
    <property type="entry name" value="Acyl_CoA_acyltransferase"/>
</dbReference>
<evidence type="ECO:0000313" key="3">
    <source>
        <dbReference type="EMBL" id="KAA9376849.1"/>
    </source>
</evidence>
<dbReference type="EMBL" id="VYTZ01000007">
    <property type="protein sequence ID" value="KAA9376849.1"/>
    <property type="molecule type" value="Genomic_DNA"/>
</dbReference>
<feature type="domain" description="N-acetyltransferase" evidence="1">
    <location>
        <begin position="1"/>
        <end position="105"/>
    </location>
</feature>
<accession>A0A5J5JYS7</accession>
<organism evidence="3 4">
    <name type="scientific">Microbispora cellulosiformans</name>
    <dbReference type="NCBI Taxonomy" id="2614688"/>
    <lineage>
        <taxon>Bacteria</taxon>
        <taxon>Bacillati</taxon>
        <taxon>Actinomycetota</taxon>
        <taxon>Actinomycetes</taxon>
        <taxon>Streptosporangiales</taxon>
        <taxon>Streptosporangiaceae</taxon>
        <taxon>Microbispora</taxon>
    </lineage>
</organism>
<protein>
    <submittedName>
        <fullName evidence="3">N-acetyltransferase</fullName>
    </submittedName>
</protein>
<dbReference type="InterPro" id="IPR045057">
    <property type="entry name" value="Gcn5-rel_NAT"/>
</dbReference>
<reference evidence="3 4" key="1">
    <citation type="submission" date="2019-09" db="EMBL/GenBank/DDBJ databases">
        <title>Screening of Novel Bioactive Compounds from Soil-Associated.</title>
        <authorList>
            <person name="Gong X."/>
        </authorList>
    </citation>
    <scope>NUCLEOTIDE SEQUENCE [LARGE SCALE GENOMIC DNA]</scope>
    <source>
        <strain evidence="3 4">Gxj-6</strain>
    </source>
</reference>
<dbReference type="SUPFAM" id="SSF55729">
    <property type="entry name" value="Acyl-CoA N-acyltransferases (Nat)"/>
    <property type="match status" value="1"/>
</dbReference>
<sequence length="111" mass="12104">MEQTDPKVADNPEARRFEITVDGVLAGFAAYGLDGQTISFTHTEIDSAFEGRGLGSTLVRAALDAARDAGLSVLPYCPFVRRYIARHREYVDLVPADRRARFSLDGDEAAG</sequence>
<evidence type="ECO:0000259" key="2">
    <source>
        <dbReference type="PROSITE" id="PS51729"/>
    </source>
</evidence>
<comment type="caution">
    <text evidence="3">The sequence shown here is derived from an EMBL/GenBank/DDBJ whole genome shotgun (WGS) entry which is preliminary data.</text>
</comment>
<evidence type="ECO:0000259" key="1">
    <source>
        <dbReference type="PROSITE" id="PS51186"/>
    </source>
</evidence>
<dbReference type="InterPro" id="IPR000182">
    <property type="entry name" value="GNAT_dom"/>
</dbReference>
<dbReference type="InterPro" id="IPR031165">
    <property type="entry name" value="GNAT_YJDJ"/>
</dbReference>
<dbReference type="PROSITE" id="PS51729">
    <property type="entry name" value="GNAT_YJDJ"/>
    <property type="match status" value="1"/>
</dbReference>
<gene>
    <name evidence="3" type="ORF">F5972_20470</name>
</gene>
<dbReference type="Proteomes" id="UP000327011">
    <property type="component" value="Unassembled WGS sequence"/>
</dbReference>
<name>A0A5J5JYS7_9ACTN</name>
<dbReference type="PROSITE" id="PS51186">
    <property type="entry name" value="GNAT"/>
    <property type="match status" value="1"/>
</dbReference>
<dbReference type="RefSeq" id="WP_150935202.1">
    <property type="nucleotide sequence ID" value="NZ_VYTZ01000007.1"/>
</dbReference>
<keyword evidence="4" id="KW-1185">Reference proteome</keyword>
<dbReference type="AlphaFoldDB" id="A0A5J5JYS7"/>
<dbReference type="PANTHER" id="PTHR31435:SF10">
    <property type="entry name" value="BSR4717 PROTEIN"/>
    <property type="match status" value="1"/>
</dbReference>
<proteinExistence type="predicted"/>
<feature type="domain" description="N-acetyltransferase" evidence="2">
    <location>
        <begin position="9"/>
        <end position="95"/>
    </location>
</feature>
<evidence type="ECO:0000313" key="4">
    <source>
        <dbReference type="Proteomes" id="UP000327011"/>
    </source>
</evidence>
<keyword evidence="3" id="KW-0808">Transferase</keyword>
<dbReference type="Gene3D" id="3.40.630.30">
    <property type="match status" value="1"/>
</dbReference>
<dbReference type="GO" id="GO:0016747">
    <property type="term" value="F:acyltransferase activity, transferring groups other than amino-acyl groups"/>
    <property type="evidence" value="ECO:0007669"/>
    <property type="project" value="InterPro"/>
</dbReference>
<dbReference type="Pfam" id="PF14542">
    <property type="entry name" value="Acetyltransf_CG"/>
    <property type="match status" value="1"/>
</dbReference>